<dbReference type="PANTHER" id="PTHR10836:SF76">
    <property type="entry name" value="GLYCERALDEHYDE-3-PHOSPHATE DEHYDROGENASE-RELATED"/>
    <property type="match status" value="1"/>
</dbReference>
<reference evidence="4 5" key="1">
    <citation type="submission" date="2024-03" db="EMBL/GenBank/DDBJ databases">
        <title>A high-quality draft genome sequence of Diaporthe vaccinii, a causative agent of upright dieback and viscid rot disease in cranberry plants.</title>
        <authorList>
            <person name="Sarrasin M."/>
            <person name="Lang B.F."/>
            <person name="Burger G."/>
        </authorList>
    </citation>
    <scope>NUCLEOTIDE SEQUENCE [LARGE SCALE GENOMIC DNA]</scope>
    <source>
        <strain evidence="4 5">IS7</strain>
    </source>
</reference>
<evidence type="ECO:0000313" key="5">
    <source>
        <dbReference type="Proteomes" id="UP001600888"/>
    </source>
</evidence>
<evidence type="ECO:0000313" key="4">
    <source>
        <dbReference type="EMBL" id="KAL2285596.1"/>
    </source>
</evidence>
<dbReference type="InterPro" id="IPR036291">
    <property type="entry name" value="NAD(P)-bd_dom_sf"/>
</dbReference>
<organism evidence="4 5">
    <name type="scientific">Diaporthe vaccinii</name>
    <dbReference type="NCBI Taxonomy" id="105482"/>
    <lineage>
        <taxon>Eukaryota</taxon>
        <taxon>Fungi</taxon>
        <taxon>Dikarya</taxon>
        <taxon>Ascomycota</taxon>
        <taxon>Pezizomycotina</taxon>
        <taxon>Sordariomycetes</taxon>
        <taxon>Sordariomycetidae</taxon>
        <taxon>Diaporthales</taxon>
        <taxon>Diaporthaceae</taxon>
        <taxon>Diaporthe</taxon>
        <taxon>Diaporthe eres species complex</taxon>
    </lineage>
</organism>
<gene>
    <name evidence="4" type="ORF">FJTKL_07626</name>
</gene>
<evidence type="ECO:0000256" key="1">
    <source>
        <dbReference type="ARBA" id="ARBA00007406"/>
    </source>
</evidence>
<sequence length="339" mass="36385">MQDQLPGQEFPGDDPTNYIHRVPYRAPFDLARSPGKVLDELGHEFRVGINGFGRLGRAIFCKAYNTPYINIVAVNDPHVDAAQAATLLRGEHSQGRLAPSTSLEIHAEAAANTLLLSDTATGKTATVQFSAQDDPSVLGWASLGAFHVVECSGMFTTVAAASAHLATGTTGGGGERDDDGAGGAFKVLIAAASPDAPRFYPRVNLREYRVEQSVFACAPPGDDGHLAAHGNDSAAGENQVWQYADHVLELLSLVLARDGAAASCGMVQEEGREGSLHTLFEESLRWVLGNCLPPREYFEYLGGELEMGNSEFMEVSKCYCRGCRVPEGKEDWATPRKSN</sequence>
<dbReference type="PANTHER" id="PTHR10836">
    <property type="entry name" value="GLYCERALDEHYDE 3-PHOSPHATE DEHYDROGENASE"/>
    <property type="match status" value="1"/>
</dbReference>
<dbReference type="SUPFAM" id="SSF51735">
    <property type="entry name" value="NAD(P)-binding Rossmann-fold domains"/>
    <property type="match status" value="1"/>
</dbReference>
<comment type="caution">
    <text evidence="4">The sequence shown here is derived from an EMBL/GenBank/DDBJ whole genome shotgun (WGS) entry which is preliminary data.</text>
</comment>
<dbReference type="SMART" id="SM00846">
    <property type="entry name" value="Gp_dh_N"/>
    <property type="match status" value="1"/>
</dbReference>
<proteinExistence type="inferred from homology"/>
<keyword evidence="2" id="KW-0560">Oxidoreductase</keyword>
<dbReference type="Proteomes" id="UP001600888">
    <property type="component" value="Unassembled WGS sequence"/>
</dbReference>
<name>A0ABR4ETJ8_9PEZI</name>
<protein>
    <recommendedName>
        <fullName evidence="3">Glyceraldehyde 3-phosphate dehydrogenase NAD(P) binding domain-containing protein</fullName>
    </recommendedName>
</protein>
<dbReference type="EMBL" id="JBAWTH010000029">
    <property type="protein sequence ID" value="KAL2285596.1"/>
    <property type="molecule type" value="Genomic_DNA"/>
</dbReference>
<feature type="domain" description="Glyceraldehyde 3-phosphate dehydrogenase NAD(P) binding" evidence="3">
    <location>
        <begin position="45"/>
        <end position="217"/>
    </location>
</feature>
<dbReference type="Gene3D" id="3.40.50.720">
    <property type="entry name" value="NAD(P)-binding Rossmann-like Domain"/>
    <property type="match status" value="1"/>
</dbReference>
<evidence type="ECO:0000256" key="2">
    <source>
        <dbReference type="ARBA" id="ARBA00023002"/>
    </source>
</evidence>
<keyword evidence="5" id="KW-1185">Reference proteome</keyword>
<dbReference type="InterPro" id="IPR020831">
    <property type="entry name" value="GlycerAld/Erythrose_P_DH"/>
</dbReference>
<comment type="similarity">
    <text evidence="1">Belongs to the glyceraldehyde-3-phosphate dehydrogenase family.</text>
</comment>
<evidence type="ECO:0000259" key="3">
    <source>
        <dbReference type="SMART" id="SM00846"/>
    </source>
</evidence>
<dbReference type="Pfam" id="PF00044">
    <property type="entry name" value="Gp_dh_N"/>
    <property type="match status" value="1"/>
</dbReference>
<accession>A0ABR4ETJ8</accession>
<dbReference type="InterPro" id="IPR020828">
    <property type="entry name" value="GlycerAld_3-P_DH_NAD(P)-bd"/>
</dbReference>